<reference evidence="1 2" key="1">
    <citation type="journal article" date="2017" name="Int. J. Syst. Evol. Microbiol.">
        <title>Pseudokineococcus basanitobsidens sp. nov., isolated from volcanic rock.</title>
        <authorList>
            <person name="Lee D.W."/>
            <person name="Park M.Y."/>
            <person name="Kim J.J."/>
            <person name="Kim B.S."/>
        </authorList>
    </citation>
    <scope>NUCLEOTIDE SEQUENCE [LARGE SCALE GENOMIC DNA]</scope>
    <source>
        <strain evidence="1 2">DSM 103726</strain>
    </source>
</reference>
<accession>A0ABU8RFW2</accession>
<proteinExistence type="predicted"/>
<dbReference type="CDD" id="cd07818">
    <property type="entry name" value="SRPBCC_1"/>
    <property type="match status" value="1"/>
</dbReference>
<comment type="caution">
    <text evidence="1">The sequence shown here is derived from an EMBL/GenBank/DDBJ whole genome shotgun (WGS) entry which is preliminary data.</text>
</comment>
<name>A0ABU8RFW2_9ACTN</name>
<dbReference type="InterPro" id="IPR019587">
    <property type="entry name" value="Polyketide_cyclase/dehydratase"/>
</dbReference>
<dbReference type="Proteomes" id="UP001387100">
    <property type="component" value="Unassembled WGS sequence"/>
</dbReference>
<evidence type="ECO:0000313" key="1">
    <source>
        <dbReference type="EMBL" id="MEJ5943956.1"/>
    </source>
</evidence>
<protein>
    <submittedName>
        <fullName evidence="1">SRPBCC family protein</fullName>
    </submittedName>
</protein>
<dbReference type="EMBL" id="JBBIAA010000001">
    <property type="protein sequence ID" value="MEJ5943956.1"/>
    <property type="molecule type" value="Genomic_DNA"/>
</dbReference>
<dbReference type="Gene3D" id="3.30.530.20">
    <property type="match status" value="1"/>
</dbReference>
<dbReference type="Pfam" id="PF10604">
    <property type="entry name" value="Polyketide_cyc2"/>
    <property type="match status" value="1"/>
</dbReference>
<dbReference type="SUPFAM" id="SSF55961">
    <property type="entry name" value="Bet v1-like"/>
    <property type="match status" value="1"/>
</dbReference>
<keyword evidence="2" id="KW-1185">Reference proteome</keyword>
<sequence>MAAEYRVVRELHVGAPPAVVYERLVDLRRWRGWSPYEDLDPDMRRTCSGAGSGVGAVYEWSGDLKAGAGRLEVVEAVPDERVVVEQQNLKPLRSRSTTVLELEETDAGTRVTWAVTGRLTPLTRVMGLVAPMEKLLGPMHEKGLARLRDEVEGARPAGGPSSS</sequence>
<dbReference type="RefSeq" id="WP_339573346.1">
    <property type="nucleotide sequence ID" value="NZ_JBBIAA010000001.1"/>
</dbReference>
<organism evidence="1 2">
    <name type="scientific">Pseudokineococcus basanitobsidens</name>
    <dbReference type="NCBI Taxonomy" id="1926649"/>
    <lineage>
        <taxon>Bacteria</taxon>
        <taxon>Bacillati</taxon>
        <taxon>Actinomycetota</taxon>
        <taxon>Actinomycetes</taxon>
        <taxon>Kineosporiales</taxon>
        <taxon>Kineosporiaceae</taxon>
        <taxon>Pseudokineococcus</taxon>
    </lineage>
</organism>
<dbReference type="InterPro" id="IPR023393">
    <property type="entry name" value="START-like_dom_sf"/>
</dbReference>
<evidence type="ECO:0000313" key="2">
    <source>
        <dbReference type="Proteomes" id="UP001387100"/>
    </source>
</evidence>
<gene>
    <name evidence="1" type="ORF">WDZ17_01425</name>
</gene>